<gene>
    <name evidence="2" type="ORF">QBC40DRAFT_223638</name>
</gene>
<comment type="caution">
    <text evidence="2">The sequence shown here is derived from an EMBL/GenBank/DDBJ whole genome shotgun (WGS) entry which is preliminary data.</text>
</comment>
<proteinExistence type="predicted"/>
<name>A0AAN6XMT3_9PEZI</name>
<dbReference type="Proteomes" id="UP001303160">
    <property type="component" value="Unassembled WGS sequence"/>
</dbReference>
<accession>A0AAN6XMT3</accession>
<dbReference type="AlphaFoldDB" id="A0AAN6XMT3"/>
<evidence type="ECO:0000256" key="1">
    <source>
        <dbReference type="SAM" id="SignalP"/>
    </source>
</evidence>
<reference evidence="2" key="1">
    <citation type="journal article" date="2023" name="Mol. Phylogenet. Evol.">
        <title>Genome-scale phylogeny and comparative genomics of the fungal order Sordariales.</title>
        <authorList>
            <person name="Hensen N."/>
            <person name="Bonometti L."/>
            <person name="Westerberg I."/>
            <person name="Brannstrom I.O."/>
            <person name="Guillou S."/>
            <person name="Cros-Aarteil S."/>
            <person name="Calhoun S."/>
            <person name="Haridas S."/>
            <person name="Kuo A."/>
            <person name="Mondo S."/>
            <person name="Pangilinan J."/>
            <person name="Riley R."/>
            <person name="LaButti K."/>
            <person name="Andreopoulos B."/>
            <person name="Lipzen A."/>
            <person name="Chen C."/>
            <person name="Yan M."/>
            <person name="Daum C."/>
            <person name="Ng V."/>
            <person name="Clum A."/>
            <person name="Steindorff A."/>
            <person name="Ohm R.A."/>
            <person name="Martin F."/>
            <person name="Silar P."/>
            <person name="Natvig D.O."/>
            <person name="Lalanne C."/>
            <person name="Gautier V."/>
            <person name="Ament-Velasquez S.L."/>
            <person name="Kruys A."/>
            <person name="Hutchinson M.I."/>
            <person name="Powell A.J."/>
            <person name="Barry K."/>
            <person name="Miller A.N."/>
            <person name="Grigoriev I.V."/>
            <person name="Debuchy R."/>
            <person name="Gladieux P."/>
            <person name="Hiltunen Thoren M."/>
            <person name="Johannesson H."/>
        </authorList>
    </citation>
    <scope>NUCLEOTIDE SEQUENCE</scope>
    <source>
        <strain evidence="2">CBS 315.58</strain>
    </source>
</reference>
<feature type="chain" id="PRO_5043027884" evidence="1">
    <location>
        <begin position="18"/>
        <end position="169"/>
    </location>
</feature>
<keyword evidence="1" id="KW-0732">Signal</keyword>
<protein>
    <submittedName>
        <fullName evidence="2">Uncharacterized protein</fullName>
    </submittedName>
</protein>
<keyword evidence="3" id="KW-1185">Reference proteome</keyword>
<reference evidence="2" key="2">
    <citation type="submission" date="2023-05" db="EMBL/GenBank/DDBJ databases">
        <authorList>
            <consortium name="Lawrence Berkeley National Laboratory"/>
            <person name="Steindorff A."/>
            <person name="Hensen N."/>
            <person name="Bonometti L."/>
            <person name="Westerberg I."/>
            <person name="Brannstrom I.O."/>
            <person name="Guillou S."/>
            <person name="Cros-Aarteil S."/>
            <person name="Calhoun S."/>
            <person name="Haridas S."/>
            <person name="Kuo A."/>
            <person name="Mondo S."/>
            <person name="Pangilinan J."/>
            <person name="Riley R."/>
            <person name="Labutti K."/>
            <person name="Andreopoulos B."/>
            <person name="Lipzen A."/>
            <person name="Chen C."/>
            <person name="Yanf M."/>
            <person name="Daum C."/>
            <person name="Ng V."/>
            <person name="Clum A."/>
            <person name="Ohm R."/>
            <person name="Martin F."/>
            <person name="Silar P."/>
            <person name="Natvig D."/>
            <person name="Lalanne C."/>
            <person name="Gautier V."/>
            <person name="Ament-Velasquez S.L."/>
            <person name="Kruys A."/>
            <person name="Hutchinson M.I."/>
            <person name="Powell A.J."/>
            <person name="Barry K."/>
            <person name="Miller A.N."/>
            <person name="Grigoriev I.V."/>
            <person name="Debuchy R."/>
            <person name="Gladieux P."/>
            <person name="Thoren M.H."/>
            <person name="Johannesson H."/>
        </authorList>
    </citation>
    <scope>NUCLEOTIDE SEQUENCE</scope>
    <source>
        <strain evidence="2">CBS 315.58</strain>
    </source>
</reference>
<sequence length="169" mass="17627">MKLAILTTIALIPQTLALSPHQPQPRQILPPFCPVPCDATWCCLTGQTCQKSSNSDIPFACADPLLQTTDVPFALQTFGPIISSIESDVVSLACSLEGVPSGSSCSITVTALTSYTFETALPTERPTPRPDNVVSSSSSSAGVEEGYMRVGMDGGLLGVALGIVVGWIV</sequence>
<organism evidence="2 3">
    <name type="scientific">Triangularia verruculosa</name>
    <dbReference type="NCBI Taxonomy" id="2587418"/>
    <lineage>
        <taxon>Eukaryota</taxon>
        <taxon>Fungi</taxon>
        <taxon>Dikarya</taxon>
        <taxon>Ascomycota</taxon>
        <taxon>Pezizomycotina</taxon>
        <taxon>Sordariomycetes</taxon>
        <taxon>Sordariomycetidae</taxon>
        <taxon>Sordariales</taxon>
        <taxon>Podosporaceae</taxon>
        <taxon>Triangularia</taxon>
    </lineage>
</organism>
<dbReference type="EMBL" id="MU863908">
    <property type="protein sequence ID" value="KAK4201332.1"/>
    <property type="molecule type" value="Genomic_DNA"/>
</dbReference>
<feature type="signal peptide" evidence="1">
    <location>
        <begin position="1"/>
        <end position="17"/>
    </location>
</feature>
<evidence type="ECO:0000313" key="3">
    <source>
        <dbReference type="Proteomes" id="UP001303160"/>
    </source>
</evidence>
<evidence type="ECO:0000313" key="2">
    <source>
        <dbReference type="EMBL" id="KAK4201332.1"/>
    </source>
</evidence>